<evidence type="ECO:0000313" key="1">
    <source>
        <dbReference type="EMBL" id="SVP88917.1"/>
    </source>
</evidence>
<protein>
    <submittedName>
        <fullName evidence="2">Uncharacterized protein</fullName>
    </submittedName>
</protein>
<evidence type="ECO:0000313" key="2">
    <source>
        <dbReference type="EMBL" id="SVP90060.1"/>
    </source>
</evidence>
<reference evidence="2" key="1">
    <citation type="submission" date="2018-07" db="EMBL/GenBank/DDBJ databases">
        <authorList>
            <person name="Quirk P.G."/>
            <person name="Krulwich T.A."/>
        </authorList>
    </citation>
    <scope>NUCLEOTIDE SEQUENCE</scope>
    <source>
        <strain evidence="2">Anand</strain>
    </source>
</reference>
<name>A0A3B0MRA3_THEAN</name>
<organism evidence="2">
    <name type="scientific">Theileria annulata</name>
    <dbReference type="NCBI Taxonomy" id="5874"/>
    <lineage>
        <taxon>Eukaryota</taxon>
        <taxon>Sar</taxon>
        <taxon>Alveolata</taxon>
        <taxon>Apicomplexa</taxon>
        <taxon>Aconoidasida</taxon>
        <taxon>Piroplasmida</taxon>
        <taxon>Theileriidae</taxon>
        <taxon>Theileria</taxon>
    </lineage>
</organism>
<dbReference type="EMBL" id="UIVT01000001">
    <property type="protein sequence ID" value="SVP88917.1"/>
    <property type="molecule type" value="Genomic_DNA"/>
</dbReference>
<proteinExistence type="predicted"/>
<gene>
    <name evidence="1" type="ORF">TAT_000076900</name>
    <name evidence="2" type="ORF">TAV_000076400</name>
</gene>
<dbReference type="EMBL" id="UIVS01000001">
    <property type="protein sequence ID" value="SVP90060.1"/>
    <property type="molecule type" value="Genomic_DNA"/>
</dbReference>
<accession>A0A3B0MRA3</accession>
<sequence length="871" mass="101655">MILRRQIPPWEISSRNTYRKWKNNKTNGHFKLFLNSFKSFNNCVNTTQITTISEKNCMNELKRGISVNLEEVCIRLQQFSNPVNCGKKNINQLLTQLIIKVDEVISYISLDSLFKFLVSYSKVVNSLVYINNDSHILVKNGFKISNIGLFKKLFNILETEKFEINKHNIIQLIESYVRLCVGYSQDSETFCNIYKTAVNLIVSGKIKISQADFDKLLLLFDRMGLYDRAFIEFYSRVLCKYFDNFTQDQFGNFCRYLSKLPYVQKKPIITHINTLSSNNGRNSSNNGDGFKCVKKLPYSYINRLLNRRNYEYKVKIDYSTSISTDRETEVLKGWDFRNSKFVKFLDKKLPYCLHQFTYYNLIDVAEMYYVYGIKSEILPRFSSEIWKYLYTLKYGYTIKALIVLGNLGLGDGLTYGRLIRNIPSSLAFNWAPELIAEALITCGSLNIQMFNYSCIYISDVSLYNKLSQYLERRVMYFKDPKLICRIFEALTIAKVPQYGLYYQLLTLLESFPNWLHLKHIIQISKSTMLVGMFEKRLFRILISKLDEVKECSVSEIVPIILLSKEIVMDSEDSKNFYAFILRYISGINGHVELELDELMDLLNGLVTIQVKTKDIEQIILKTIRNNNKMVGRLGTDNLLRLIEYMSILGKVESKELLSVITGLVSEDLQKFNESEVSTLIWDLIAIGVELNDETLLKVVKRFNQLRPMNNKTHLLTVVSMLVRMSEMNDKVWKDFLKIVEGYKDFSWSKSQENINIIKSVANTIKDSETFVKQFPYTIDITALYSNIDSINIPKGIKPLNNYEKEENLINKSNDCRNDMALFYYNADENPFILHLNPDGTHEHYFNFYCQTRKKILQNLGWKDTLIFTPNK</sequence>
<dbReference type="VEuPathDB" id="PiroplasmaDB:TA06985"/>
<dbReference type="AlphaFoldDB" id="A0A3B0MRA3"/>